<name>A0A0D3AYM8_BRAOL</name>
<evidence type="ECO:0000256" key="6">
    <source>
        <dbReference type="SAM" id="Phobius"/>
    </source>
</evidence>
<dbReference type="AlphaFoldDB" id="A0A0D3AYM8"/>
<reference evidence="7" key="2">
    <citation type="submission" date="2015-03" db="UniProtKB">
        <authorList>
            <consortium name="EnsemblPlants"/>
        </authorList>
    </citation>
    <scope>IDENTIFICATION</scope>
</reference>
<organism evidence="7 8">
    <name type="scientific">Brassica oleracea var. oleracea</name>
    <dbReference type="NCBI Taxonomy" id="109376"/>
    <lineage>
        <taxon>Eukaryota</taxon>
        <taxon>Viridiplantae</taxon>
        <taxon>Streptophyta</taxon>
        <taxon>Embryophyta</taxon>
        <taxon>Tracheophyta</taxon>
        <taxon>Spermatophyta</taxon>
        <taxon>Magnoliopsida</taxon>
        <taxon>eudicotyledons</taxon>
        <taxon>Gunneridae</taxon>
        <taxon>Pentapetalae</taxon>
        <taxon>rosids</taxon>
        <taxon>malvids</taxon>
        <taxon>Brassicales</taxon>
        <taxon>Brassicaceae</taxon>
        <taxon>Brassiceae</taxon>
        <taxon>Brassica</taxon>
    </lineage>
</organism>
<dbReference type="Proteomes" id="UP000032141">
    <property type="component" value="Chromosome C2"/>
</dbReference>
<dbReference type="EnsemblPlants" id="Bo2g166080.1">
    <property type="protein sequence ID" value="Bo2g166080.1"/>
    <property type="gene ID" value="Bo2g166080"/>
</dbReference>
<evidence type="ECO:0000256" key="3">
    <source>
        <dbReference type="ARBA" id="ARBA00022577"/>
    </source>
</evidence>
<evidence type="ECO:0000256" key="1">
    <source>
        <dbReference type="ARBA" id="ARBA00006722"/>
    </source>
</evidence>
<dbReference type="InterPro" id="IPR010851">
    <property type="entry name" value="DEFL"/>
</dbReference>
<evidence type="ECO:0000313" key="8">
    <source>
        <dbReference type="Proteomes" id="UP000032141"/>
    </source>
</evidence>
<dbReference type="Gramene" id="Bo2g166080.1">
    <property type="protein sequence ID" value="Bo2g166080.1"/>
    <property type="gene ID" value="Bo2g166080"/>
</dbReference>
<keyword evidence="4" id="KW-0611">Plant defense</keyword>
<sequence length="122" mass="13631">SRLKLSYKGVKPDCFESPRISCNIKSDRNPDKKLLEPIIYLMTTKKMSSLLLFSLMVFILVSLPIISGDECTPKGPCEDTKKCNIYCLLLGFKYGGFCDTYGTTFCCCITSKTPPISSLPEH</sequence>
<keyword evidence="2" id="KW-0929">Antimicrobial</keyword>
<evidence type="ECO:0000256" key="5">
    <source>
        <dbReference type="ARBA" id="ARBA00023157"/>
    </source>
</evidence>
<keyword evidence="8" id="KW-1185">Reference proteome</keyword>
<reference evidence="7 8" key="1">
    <citation type="journal article" date="2014" name="Genome Biol.">
        <title>Transcriptome and methylome profiling reveals relics of genome dominance in the mesopolyploid Brassica oleracea.</title>
        <authorList>
            <person name="Parkin I.A."/>
            <person name="Koh C."/>
            <person name="Tang H."/>
            <person name="Robinson S.J."/>
            <person name="Kagale S."/>
            <person name="Clarke W.E."/>
            <person name="Town C.D."/>
            <person name="Nixon J."/>
            <person name="Krishnakumar V."/>
            <person name="Bidwell S.L."/>
            <person name="Denoeud F."/>
            <person name="Belcram H."/>
            <person name="Links M.G."/>
            <person name="Just J."/>
            <person name="Clarke C."/>
            <person name="Bender T."/>
            <person name="Huebert T."/>
            <person name="Mason A.S."/>
            <person name="Pires J.C."/>
            <person name="Barker G."/>
            <person name="Moore J."/>
            <person name="Walley P.G."/>
            <person name="Manoli S."/>
            <person name="Batley J."/>
            <person name="Edwards D."/>
            <person name="Nelson M.N."/>
            <person name="Wang X."/>
            <person name="Paterson A.H."/>
            <person name="King G."/>
            <person name="Bancroft I."/>
            <person name="Chalhoub B."/>
            <person name="Sharpe A.G."/>
        </authorList>
    </citation>
    <scope>NUCLEOTIDE SEQUENCE</scope>
    <source>
        <strain evidence="7 8">cv. TO1000</strain>
    </source>
</reference>
<dbReference type="GO" id="GO:0031640">
    <property type="term" value="P:killing of cells of another organism"/>
    <property type="evidence" value="ECO:0007669"/>
    <property type="project" value="UniProtKB-KW"/>
</dbReference>
<keyword evidence="6" id="KW-0812">Transmembrane</keyword>
<dbReference type="HOGENOM" id="CLU_2032517_0_0_1"/>
<evidence type="ECO:0000256" key="2">
    <source>
        <dbReference type="ARBA" id="ARBA00022529"/>
    </source>
</evidence>
<feature type="transmembrane region" description="Helical" evidence="6">
    <location>
        <begin position="50"/>
        <end position="67"/>
    </location>
</feature>
<protein>
    <submittedName>
        <fullName evidence="7">Uncharacterized protein</fullName>
    </submittedName>
</protein>
<evidence type="ECO:0000313" key="7">
    <source>
        <dbReference type="EnsemblPlants" id="Bo2g166080.1"/>
    </source>
</evidence>
<proteinExistence type="inferred from homology"/>
<evidence type="ECO:0000256" key="4">
    <source>
        <dbReference type="ARBA" id="ARBA00022821"/>
    </source>
</evidence>
<accession>A0A0D3AYM8</accession>
<dbReference type="Pfam" id="PF25052">
    <property type="entry name" value="AtDEF-like"/>
    <property type="match status" value="1"/>
</dbReference>
<keyword evidence="5" id="KW-1015">Disulfide bond</keyword>
<dbReference type="GO" id="GO:0050832">
    <property type="term" value="P:defense response to fungus"/>
    <property type="evidence" value="ECO:0007669"/>
    <property type="project" value="UniProtKB-KW"/>
</dbReference>
<comment type="similarity">
    <text evidence="1">Belongs to the DEFL family.</text>
</comment>
<keyword evidence="6" id="KW-1133">Transmembrane helix</keyword>
<keyword evidence="3" id="KW-0295">Fungicide</keyword>
<dbReference type="OMA" id="GDECTPK"/>
<keyword evidence="6" id="KW-0472">Membrane</keyword>